<feature type="compositionally biased region" description="Polar residues" evidence="1">
    <location>
        <begin position="32"/>
        <end position="50"/>
    </location>
</feature>
<keyword evidence="2" id="KW-1133">Transmembrane helix</keyword>
<keyword evidence="2" id="KW-0812">Transmembrane</keyword>
<evidence type="ECO:0000313" key="4">
    <source>
        <dbReference type="Proteomes" id="UP001286313"/>
    </source>
</evidence>
<accession>A0AAE1ETS1</accession>
<protein>
    <submittedName>
        <fullName evidence="3">Uncharacterized protein</fullName>
    </submittedName>
</protein>
<keyword evidence="4" id="KW-1185">Reference proteome</keyword>
<feature type="transmembrane region" description="Helical" evidence="2">
    <location>
        <begin position="76"/>
        <end position="98"/>
    </location>
</feature>
<proteinExistence type="predicted"/>
<dbReference type="AlphaFoldDB" id="A0AAE1ETS1"/>
<feature type="region of interest" description="Disordered" evidence="1">
    <location>
        <begin position="1"/>
        <end position="50"/>
    </location>
</feature>
<sequence length="99" mass="10974">MGTKSNKKKNQRQVWGTGVPPQGQPKRRSESVLFTSSTDSMEQGDGESTSPETLLHQISIILNFWGPPLTRTPSSILTLFLGRLVWEFLLLAPLLALLP</sequence>
<organism evidence="3 4">
    <name type="scientific">Petrolisthes cinctipes</name>
    <name type="common">Flat porcelain crab</name>
    <dbReference type="NCBI Taxonomy" id="88211"/>
    <lineage>
        <taxon>Eukaryota</taxon>
        <taxon>Metazoa</taxon>
        <taxon>Ecdysozoa</taxon>
        <taxon>Arthropoda</taxon>
        <taxon>Crustacea</taxon>
        <taxon>Multicrustacea</taxon>
        <taxon>Malacostraca</taxon>
        <taxon>Eumalacostraca</taxon>
        <taxon>Eucarida</taxon>
        <taxon>Decapoda</taxon>
        <taxon>Pleocyemata</taxon>
        <taxon>Anomura</taxon>
        <taxon>Galatheoidea</taxon>
        <taxon>Porcellanidae</taxon>
        <taxon>Petrolisthes</taxon>
    </lineage>
</organism>
<reference evidence="3" key="1">
    <citation type="submission" date="2023-10" db="EMBL/GenBank/DDBJ databases">
        <title>Genome assemblies of two species of porcelain crab, Petrolisthes cinctipes and Petrolisthes manimaculis (Anomura: Porcellanidae).</title>
        <authorList>
            <person name="Angst P."/>
        </authorList>
    </citation>
    <scope>NUCLEOTIDE SEQUENCE</scope>
    <source>
        <strain evidence="3">PB745_01</strain>
        <tissue evidence="3">Gill</tissue>
    </source>
</reference>
<keyword evidence="2" id="KW-0472">Membrane</keyword>
<name>A0AAE1ETS1_PETCI</name>
<feature type="compositionally biased region" description="Basic residues" evidence="1">
    <location>
        <begin position="1"/>
        <end position="11"/>
    </location>
</feature>
<gene>
    <name evidence="3" type="ORF">Pcinc_032731</name>
</gene>
<evidence type="ECO:0000256" key="1">
    <source>
        <dbReference type="SAM" id="MobiDB-lite"/>
    </source>
</evidence>
<dbReference type="EMBL" id="JAWQEG010004518">
    <property type="protein sequence ID" value="KAK3861274.1"/>
    <property type="molecule type" value="Genomic_DNA"/>
</dbReference>
<comment type="caution">
    <text evidence="3">The sequence shown here is derived from an EMBL/GenBank/DDBJ whole genome shotgun (WGS) entry which is preliminary data.</text>
</comment>
<evidence type="ECO:0000256" key="2">
    <source>
        <dbReference type="SAM" id="Phobius"/>
    </source>
</evidence>
<dbReference type="Proteomes" id="UP001286313">
    <property type="component" value="Unassembled WGS sequence"/>
</dbReference>
<evidence type="ECO:0000313" key="3">
    <source>
        <dbReference type="EMBL" id="KAK3861274.1"/>
    </source>
</evidence>